<keyword evidence="3" id="KW-1185">Reference proteome</keyword>
<evidence type="ECO:0000313" key="3">
    <source>
        <dbReference type="Proteomes" id="UP000318288"/>
    </source>
</evidence>
<evidence type="ECO:0000313" key="2">
    <source>
        <dbReference type="EMBL" id="TWU50855.1"/>
    </source>
</evidence>
<accession>A0A5C6EQE0</accession>
<evidence type="ECO:0000256" key="1">
    <source>
        <dbReference type="SAM" id="SignalP"/>
    </source>
</evidence>
<dbReference type="OrthoDB" id="258670at2"/>
<dbReference type="AlphaFoldDB" id="A0A5C6EQE0"/>
<dbReference type="RefSeq" id="WP_146459533.1">
    <property type="nucleotide sequence ID" value="NZ_SJPW01000005.1"/>
</dbReference>
<name>A0A5C6EQE0_9BACT</name>
<proteinExistence type="predicted"/>
<protein>
    <submittedName>
        <fullName evidence="2">Uncharacterized protein</fullName>
    </submittedName>
</protein>
<dbReference type="Proteomes" id="UP000318288">
    <property type="component" value="Unassembled WGS sequence"/>
</dbReference>
<keyword evidence="1" id="KW-0732">Signal</keyword>
<comment type="caution">
    <text evidence="2">The sequence shown here is derived from an EMBL/GenBank/DDBJ whole genome shotgun (WGS) entry which is preliminary data.</text>
</comment>
<feature type="signal peptide" evidence="1">
    <location>
        <begin position="1"/>
        <end position="23"/>
    </location>
</feature>
<reference evidence="2 3" key="1">
    <citation type="submission" date="2019-02" db="EMBL/GenBank/DDBJ databases">
        <title>Deep-cultivation of Planctomycetes and their phenomic and genomic characterization uncovers novel biology.</title>
        <authorList>
            <person name="Wiegand S."/>
            <person name="Jogler M."/>
            <person name="Boedeker C."/>
            <person name="Pinto D."/>
            <person name="Vollmers J."/>
            <person name="Rivas-Marin E."/>
            <person name="Kohn T."/>
            <person name="Peeters S.H."/>
            <person name="Heuer A."/>
            <person name="Rast P."/>
            <person name="Oberbeckmann S."/>
            <person name="Bunk B."/>
            <person name="Jeske O."/>
            <person name="Meyerdierks A."/>
            <person name="Storesund J.E."/>
            <person name="Kallscheuer N."/>
            <person name="Luecker S."/>
            <person name="Lage O.M."/>
            <person name="Pohl T."/>
            <person name="Merkel B.J."/>
            <person name="Hornburger P."/>
            <person name="Mueller R.-W."/>
            <person name="Bruemmer F."/>
            <person name="Labrenz M."/>
            <person name="Spormann A.M."/>
            <person name="Op Den Camp H."/>
            <person name="Overmann J."/>
            <person name="Amann R."/>
            <person name="Jetten M.S.M."/>
            <person name="Mascher T."/>
            <person name="Medema M.H."/>
            <person name="Devos D.P."/>
            <person name="Kaster A.-K."/>
            <person name="Ovreas L."/>
            <person name="Rohde M."/>
            <person name="Galperin M.Y."/>
            <person name="Jogler C."/>
        </authorList>
    </citation>
    <scope>NUCLEOTIDE SEQUENCE [LARGE SCALE GENOMIC DNA]</scope>
    <source>
        <strain evidence="2 3">Poly51</strain>
    </source>
</reference>
<feature type="chain" id="PRO_5023003073" evidence="1">
    <location>
        <begin position="24"/>
        <end position="260"/>
    </location>
</feature>
<dbReference type="EMBL" id="SJPW01000005">
    <property type="protein sequence ID" value="TWU50855.1"/>
    <property type="molecule type" value="Genomic_DNA"/>
</dbReference>
<organism evidence="2 3">
    <name type="scientific">Rubripirellula tenax</name>
    <dbReference type="NCBI Taxonomy" id="2528015"/>
    <lineage>
        <taxon>Bacteria</taxon>
        <taxon>Pseudomonadati</taxon>
        <taxon>Planctomycetota</taxon>
        <taxon>Planctomycetia</taxon>
        <taxon>Pirellulales</taxon>
        <taxon>Pirellulaceae</taxon>
        <taxon>Rubripirellula</taxon>
    </lineage>
</organism>
<sequence precursor="true">MILRPFLASGLIAGLTICSSASAELTAYTQDFERMATADADDDKATPNDIAADGWTTYGANWQGEPSDRTQNDKTPLFSYGTFPAPNGGSGFSGIADNASQEGESTGPQGTRHLNIYSDYNEAKAHGGSESWLDAIVFRDNPVAVGDSGKTWEFKFDYKATCANGGTLSPGGKSKTFAFVKVLKSSDQSYGTMAAFEFETTSASKSEWASHTISIPIEKEFEGELLQFGFRTEAQDGEPTGVLYDNLTFREAATESASGK</sequence>
<gene>
    <name evidence="2" type="ORF">Poly51_41480</name>
</gene>